<dbReference type="InterPro" id="IPR039575">
    <property type="entry name" value="P3H"/>
</dbReference>
<dbReference type="PANTHER" id="PTHR14049">
    <property type="entry name" value="LEPRECAN 1"/>
    <property type="match status" value="1"/>
</dbReference>
<keyword evidence="2" id="KW-1185">Reference proteome</keyword>
<reference evidence="1 2" key="1">
    <citation type="submission" date="2021-06" db="EMBL/GenBank/DDBJ databases">
        <authorList>
            <person name="Palmer J.M."/>
        </authorList>
    </citation>
    <scope>NUCLEOTIDE SEQUENCE [LARGE SCALE GENOMIC DNA]</scope>
    <source>
        <strain evidence="1 2">CL_MEX2019</strain>
        <tissue evidence="1">Muscle</tissue>
    </source>
</reference>
<dbReference type="Proteomes" id="UP001352852">
    <property type="component" value="Unassembled WGS sequence"/>
</dbReference>
<protein>
    <submittedName>
        <fullName evidence="1">Prolyl 3-hydroxylase 1</fullName>
    </submittedName>
</protein>
<dbReference type="EMBL" id="JAHUTJ010035550">
    <property type="protein sequence ID" value="MED6278510.1"/>
    <property type="molecule type" value="Genomic_DNA"/>
</dbReference>
<evidence type="ECO:0000313" key="1">
    <source>
        <dbReference type="EMBL" id="MED6278510.1"/>
    </source>
</evidence>
<comment type="caution">
    <text evidence="1">The sequence shown here is derived from an EMBL/GenBank/DDBJ whole genome shotgun (WGS) entry which is preliminary data.</text>
</comment>
<sequence length="237" mass="27044">YIQQSILEKELLYFGYEAFGITFLDPDTWTPEDVMPKKLRNKHKADRETAARITEEIGNLMKEIETLVEEKKKDSSDMAKMIVPQEGEGVLYDNIKVTMMSKQLNGSQRVLLDEVISADDCRELQRLSNAAALKGDGYSGHPSPHTPSEMFQGVTILKAIKLGQEGKVPLKSARLFFDLSEKVRKVMESYFQLDTPLYFSYSHLVCRSAIDGKLSYKRRDHVLNQLYCQVCTQKHGI</sequence>
<proteinExistence type="predicted"/>
<organism evidence="1 2">
    <name type="scientific">Characodon lateralis</name>
    <dbReference type="NCBI Taxonomy" id="208331"/>
    <lineage>
        <taxon>Eukaryota</taxon>
        <taxon>Metazoa</taxon>
        <taxon>Chordata</taxon>
        <taxon>Craniata</taxon>
        <taxon>Vertebrata</taxon>
        <taxon>Euteleostomi</taxon>
        <taxon>Actinopterygii</taxon>
        <taxon>Neopterygii</taxon>
        <taxon>Teleostei</taxon>
        <taxon>Neoteleostei</taxon>
        <taxon>Acanthomorphata</taxon>
        <taxon>Ovalentaria</taxon>
        <taxon>Atherinomorphae</taxon>
        <taxon>Cyprinodontiformes</taxon>
        <taxon>Goodeidae</taxon>
        <taxon>Characodon</taxon>
    </lineage>
</organism>
<gene>
    <name evidence="1" type="primary">P3H1</name>
    <name evidence="1" type="ORF">CHARACLAT_024715</name>
</gene>
<dbReference type="PANTHER" id="PTHR14049:SF5">
    <property type="entry name" value="PROLYL 3-HYDROXYLASE 1"/>
    <property type="match status" value="1"/>
</dbReference>
<name>A0ABU7DV65_9TELE</name>
<feature type="non-terminal residue" evidence="1">
    <location>
        <position position="1"/>
    </location>
</feature>
<accession>A0ABU7DV65</accession>
<evidence type="ECO:0000313" key="2">
    <source>
        <dbReference type="Proteomes" id="UP001352852"/>
    </source>
</evidence>